<feature type="binding site" evidence="10">
    <location>
        <begin position="114"/>
        <end position="120"/>
    </location>
    <ligand>
        <name>ATP</name>
        <dbReference type="ChEBI" id="CHEBI:30616"/>
    </ligand>
</feature>
<name>A0A6A7Y651_9HYPH</name>
<evidence type="ECO:0000256" key="3">
    <source>
        <dbReference type="ARBA" id="ARBA00022618"/>
    </source>
</evidence>
<keyword evidence="2 10" id="KW-0436">Ligase</keyword>
<dbReference type="InterPro" id="IPR051046">
    <property type="entry name" value="MurCDEF_CellWall_CoF430Synth"/>
</dbReference>
<sequence length="477" mass="48558">MSAPLWRIEAIRAATGGRLVGALDGPIAGLSIDSRTAAPGEIFFAIRGERLDGHDFVADVLTKGAAIAVVAEDKLAALPPHGRYLIVPDVLAALVDLARAARARSAAGIVGVTGSVGKTSTKEALRAALGACGSVHASAASFNNHWGVPLSLARLPEDARFAVFEIGMSAPGEITPLTRLVRPQVAIITTIAAAHAANFPNEEAIADAKAEIFLGLEPDGVAILNRDNRHFERLAAAARKVGATIVSFGESAEADVRLLGVDLDAEHSDIRASVSGREIAYRLGAPGRHLALNSLAIAAAVDALGADLALAMGSLAGAAAPVGRGRRLTLVPPGGGTFLLIDEAYNANPASMRAAFAVLALAPVGAGGRRIAVLGDMLELGAESAALHRALAADLEAAGIDVVHCCGPMMLELFRALPSSMQGAYAETSAVLESAVAADLRAGDALMVKGSNGSRMGPLVTSLATRFAAPPAGRPGD</sequence>
<dbReference type="InterPro" id="IPR000713">
    <property type="entry name" value="Mur_ligase_N"/>
</dbReference>
<feature type="domain" description="Mur ligase C-terminal" evidence="13">
    <location>
        <begin position="326"/>
        <end position="451"/>
    </location>
</feature>
<dbReference type="InterPro" id="IPR035911">
    <property type="entry name" value="MurE/MurF_N"/>
</dbReference>
<evidence type="ECO:0000259" key="14">
    <source>
        <dbReference type="Pfam" id="PF08245"/>
    </source>
</evidence>
<protein>
    <recommendedName>
        <fullName evidence="10 11">UDP-N-acetylmuramoyl-tripeptide--D-alanyl-D-alanine ligase</fullName>
        <ecNumber evidence="10 11">6.3.2.10</ecNumber>
    </recommendedName>
    <alternativeName>
        <fullName evidence="10">D-alanyl-D-alanine-adding enzyme</fullName>
    </alternativeName>
</protein>
<keyword evidence="4 10" id="KW-0547">Nucleotide-binding</keyword>
<evidence type="ECO:0000256" key="9">
    <source>
        <dbReference type="ARBA" id="ARBA00023316"/>
    </source>
</evidence>
<dbReference type="NCBIfam" id="TIGR01143">
    <property type="entry name" value="murF"/>
    <property type="match status" value="1"/>
</dbReference>
<feature type="domain" description="Mur ligase N-terminal catalytic" evidence="12">
    <location>
        <begin position="27"/>
        <end position="74"/>
    </location>
</feature>
<organism evidence="15 16">
    <name type="scientific">Segnochrobactrum spirostomi</name>
    <dbReference type="NCBI Taxonomy" id="2608987"/>
    <lineage>
        <taxon>Bacteria</taxon>
        <taxon>Pseudomonadati</taxon>
        <taxon>Pseudomonadota</taxon>
        <taxon>Alphaproteobacteria</taxon>
        <taxon>Hyphomicrobiales</taxon>
        <taxon>Segnochrobactraceae</taxon>
        <taxon>Segnochrobactrum</taxon>
    </lineage>
</organism>
<evidence type="ECO:0000256" key="8">
    <source>
        <dbReference type="ARBA" id="ARBA00023306"/>
    </source>
</evidence>
<dbReference type="EC" id="6.3.2.10" evidence="10 11"/>
<reference evidence="15 16" key="1">
    <citation type="submission" date="2019-09" db="EMBL/GenBank/DDBJ databases">
        <title>Segnochrobactrum spirostomi gen. nov., sp. nov., isolated from the ciliate Spirostomum cf. yagiui and description of a novel family, Segnochrobactraceae fam. nov. within the order Rhizobiales of the class Alphaproteobacteria.</title>
        <authorList>
            <person name="Akter S."/>
            <person name="Shazib S.U.A."/>
            <person name="Shin M.K."/>
        </authorList>
    </citation>
    <scope>NUCLEOTIDE SEQUENCE [LARGE SCALE GENOMIC DNA]</scope>
    <source>
        <strain evidence="15 16">Sp-1</strain>
    </source>
</reference>
<evidence type="ECO:0000313" key="16">
    <source>
        <dbReference type="Proteomes" id="UP000332515"/>
    </source>
</evidence>
<comment type="subcellular location">
    <subcellularLocation>
        <location evidence="10 11">Cytoplasm</location>
    </subcellularLocation>
</comment>
<evidence type="ECO:0000256" key="11">
    <source>
        <dbReference type="RuleBase" id="RU004136"/>
    </source>
</evidence>
<dbReference type="Pfam" id="PF02875">
    <property type="entry name" value="Mur_ligase_C"/>
    <property type="match status" value="1"/>
</dbReference>
<evidence type="ECO:0000256" key="6">
    <source>
        <dbReference type="ARBA" id="ARBA00022960"/>
    </source>
</evidence>
<dbReference type="GO" id="GO:0009252">
    <property type="term" value="P:peptidoglycan biosynthetic process"/>
    <property type="evidence" value="ECO:0007669"/>
    <property type="project" value="UniProtKB-UniRule"/>
</dbReference>
<comment type="caution">
    <text evidence="15">The sequence shown here is derived from an EMBL/GenBank/DDBJ whole genome shotgun (WGS) entry which is preliminary data.</text>
</comment>
<dbReference type="PANTHER" id="PTHR43024">
    <property type="entry name" value="UDP-N-ACETYLMURAMOYL-TRIPEPTIDE--D-ALANYL-D-ALANINE LIGASE"/>
    <property type="match status" value="1"/>
</dbReference>
<dbReference type="GO" id="GO:0005524">
    <property type="term" value="F:ATP binding"/>
    <property type="evidence" value="ECO:0007669"/>
    <property type="project" value="UniProtKB-UniRule"/>
</dbReference>
<evidence type="ECO:0000256" key="1">
    <source>
        <dbReference type="ARBA" id="ARBA00022490"/>
    </source>
</evidence>
<dbReference type="SUPFAM" id="SSF53244">
    <property type="entry name" value="MurD-like peptide ligases, peptide-binding domain"/>
    <property type="match status" value="1"/>
</dbReference>
<keyword evidence="8 10" id="KW-0131">Cell cycle</keyword>
<evidence type="ECO:0000256" key="5">
    <source>
        <dbReference type="ARBA" id="ARBA00022840"/>
    </source>
</evidence>
<dbReference type="HAMAP" id="MF_02019">
    <property type="entry name" value="MurF"/>
    <property type="match status" value="1"/>
</dbReference>
<dbReference type="AlphaFoldDB" id="A0A6A7Y651"/>
<keyword evidence="5 10" id="KW-0067">ATP-binding</keyword>
<keyword evidence="16" id="KW-1185">Reference proteome</keyword>
<dbReference type="RefSeq" id="WP_312861598.1">
    <property type="nucleotide sequence ID" value="NZ_VWNA01000001.1"/>
</dbReference>
<dbReference type="Gene3D" id="3.90.190.20">
    <property type="entry name" value="Mur ligase, C-terminal domain"/>
    <property type="match status" value="1"/>
</dbReference>
<keyword evidence="6 10" id="KW-0133">Cell shape</keyword>
<dbReference type="EMBL" id="VWNA01000001">
    <property type="protein sequence ID" value="MQT13787.1"/>
    <property type="molecule type" value="Genomic_DNA"/>
</dbReference>
<dbReference type="Gene3D" id="3.40.1390.10">
    <property type="entry name" value="MurE/MurF, N-terminal domain"/>
    <property type="match status" value="1"/>
</dbReference>
<dbReference type="InterPro" id="IPR036615">
    <property type="entry name" value="Mur_ligase_C_dom_sf"/>
</dbReference>
<dbReference type="Proteomes" id="UP000332515">
    <property type="component" value="Unassembled WGS sequence"/>
</dbReference>
<dbReference type="SUPFAM" id="SSF63418">
    <property type="entry name" value="MurE/MurF N-terminal domain"/>
    <property type="match status" value="1"/>
</dbReference>
<dbReference type="SUPFAM" id="SSF53623">
    <property type="entry name" value="MurD-like peptide ligases, catalytic domain"/>
    <property type="match status" value="1"/>
</dbReference>
<comment type="catalytic activity">
    <reaction evidence="10 11">
        <text>D-alanyl-D-alanine + UDP-N-acetyl-alpha-D-muramoyl-L-alanyl-gamma-D-glutamyl-meso-2,6-diaminopimelate + ATP = UDP-N-acetyl-alpha-D-muramoyl-L-alanyl-gamma-D-glutamyl-meso-2,6-diaminopimeloyl-D-alanyl-D-alanine + ADP + phosphate + H(+)</text>
        <dbReference type="Rhea" id="RHEA:28374"/>
        <dbReference type="ChEBI" id="CHEBI:15378"/>
        <dbReference type="ChEBI" id="CHEBI:30616"/>
        <dbReference type="ChEBI" id="CHEBI:43474"/>
        <dbReference type="ChEBI" id="CHEBI:57822"/>
        <dbReference type="ChEBI" id="CHEBI:61386"/>
        <dbReference type="ChEBI" id="CHEBI:83905"/>
        <dbReference type="ChEBI" id="CHEBI:456216"/>
        <dbReference type="EC" id="6.3.2.10"/>
    </reaction>
</comment>
<dbReference type="Pfam" id="PF01225">
    <property type="entry name" value="Mur_ligase"/>
    <property type="match status" value="1"/>
</dbReference>
<accession>A0A6A7Y651</accession>
<dbReference type="PANTHER" id="PTHR43024:SF1">
    <property type="entry name" value="UDP-N-ACETYLMURAMOYL-TRIPEPTIDE--D-ALANYL-D-ALANINE LIGASE"/>
    <property type="match status" value="1"/>
</dbReference>
<dbReference type="Gene3D" id="3.40.1190.10">
    <property type="entry name" value="Mur-like, catalytic domain"/>
    <property type="match status" value="1"/>
</dbReference>
<dbReference type="NCBIfam" id="NF010693">
    <property type="entry name" value="PRK14093.1"/>
    <property type="match status" value="1"/>
</dbReference>
<dbReference type="GO" id="GO:0071555">
    <property type="term" value="P:cell wall organization"/>
    <property type="evidence" value="ECO:0007669"/>
    <property type="project" value="UniProtKB-KW"/>
</dbReference>
<dbReference type="Pfam" id="PF08245">
    <property type="entry name" value="Mur_ligase_M"/>
    <property type="match status" value="1"/>
</dbReference>
<dbReference type="InterPro" id="IPR013221">
    <property type="entry name" value="Mur_ligase_cen"/>
</dbReference>
<dbReference type="GO" id="GO:0008360">
    <property type="term" value="P:regulation of cell shape"/>
    <property type="evidence" value="ECO:0007669"/>
    <property type="project" value="UniProtKB-KW"/>
</dbReference>
<evidence type="ECO:0000313" key="15">
    <source>
        <dbReference type="EMBL" id="MQT13787.1"/>
    </source>
</evidence>
<dbReference type="GO" id="GO:0051301">
    <property type="term" value="P:cell division"/>
    <property type="evidence" value="ECO:0007669"/>
    <property type="project" value="UniProtKB-KW"/>
</dbReference>
<proteinExistence type="inferred from homology"/>
<keyword evidence="1 10" id="KW-0963">Cytoplasm</keyword>
<gene>
    <name evidence="10" type="primary">murF</name>
    <name evidence="15" type="ORF">F0357_14285</name>
</gene>
<keyword evidence="7 10" id="KW-0573">Peptidoglycan synthesis</keyword>
<dbReference type="InterPro" id="IPR036565">
    <property type="entry name" value="Mur-like_cat_sf"/>
</dbReference>
<evidence type="ECO:0000259" key="13">
    <source>
        <dbReference type="Pfam" id="PF02875"/>
    </source>
</evidence>
<dbReference type="GO" id="GO:0005737">
    <property type="term" value="C:cytoplasm"/>
    <property type="evidence" value="ECO:0007669"/>
    <property type="project" value="UniProtKB-SubCell"/>
</dbReference>
<feature type="domain" description="Mur ligase central" evidence="14">
    <location>
        <begin position="112"/>
        <end position="300"/>
    </location>
</feature>
<dbReference type="UniPathway" id="UPA00219"/>
<comment type="pathway">
    <text evidence="10 11">Cell wall biogenesis; peptidoglycan biosynthesis.</text>
</comment>
<comment type="similarity">
    <text evidence="10">Belongs to the MurCDEF family. MurF subfamily.</text>
</comment>
<keyword evidence="9 10" id="KW-0961">Cell wall biogenesis/degradation</keyword>
<evidence type="ECO:0000256" key="4">
    <source>
        <dbReference type="ARBA" id="ARBA00022741"/>
    </source>
</evidence>
<dbReference type="InterPro" id="IPR005863">
    <property type="entry name" value="UDP-N-AcMur_synth"/>
</dbReference>
<keyword evidence="3 10" id="KW-0132">Cell division</keyword>
<evidence type="ECO:0000259" key="12">
    <source>
        <dbReference type="Pfam" id="PF01225"/>
    </source>
</evidence>
<evidence type="ECO:0000256" key="2">
    <source>
        <dbReference type="ARBA" id="ARBA00022598"/>
    </source>
</evidence>
<dbReference type="InterPro" id="IPR004101">
    <property type="entry name" value="Mur_ligase_C"/>
</dbReference>
<evidence type="ECO:0000256" key="10">
    <source>
        <dbReference type="HAMAP-Rule" id="MF_02019"/>
    </source>
</evidence>
<comment type="function">
    <text evidence="10 11">Involved in cell wall formation. Catalyzes the final step in the synthesis of UDP-N-acetylmuramoyl-pentapeptide, the precursor of murein.</text>
</comment>
<evidence type="ECO:0000256" key="7">
    <source>
        <dbReference type="ARBA" id="ARBA00022984"/>
    </source>
</evidence>
<dbReference type="GO" id="GO:0047480">
    <property type="term" value="F:UDP-N-acetylmuramoyl-tripeptide-D-alanyl-D-alanine ligase activity"/>
    <property type="evidence" value="ECO:0007669"/>
    <property type="project" value="UniProtKB-UniRule"/>
</dbReference>